<dbReference type="InterPro" id="IPR051172">
    <property type="entry name" value="Chlamydia_OmcB"/>
</dbReference>
<dbReference type="Gene3D" id="2.60.40.740">
    <property type="match status" value="3"/>
</dbReference>
<dbReference type="InterPro" id="IPR019931">
    <property type="entry name" value="LPXTG_anchor"/>
</dbReference>
<evidence type="ECO:0000256" key="4">
    <source>
        <dbReference type="ARBA" id="ARBA00023088"/>
    </source>
</evidence>
<dbReference type="RefSeq" id="WP_244688729.1">
    <property type="nucleotide sequence ID" value="NZ_CP095043.1"/>
</dbReference>
<protein>
    <submittedName>
        <fullName evidence="8">DUF11 domain-containing protein</fullName>
    </submittedName>
</protein>
<dbReference type="EMBL" id="CP095043">
    <property type="protein sequence ID" value="UOQ61901.1"/>
    <property type="molecule type" value="Genomic_DNA"/>
</dbReference>
<accession>A0ABY4G025</accession>
<feature type="region of interest" description="Disordered" evidence="5">
    <location>
        <begin position="358"/>
        <end position="389"/>
    </location>
</feature>
<dbReference type="InterPro" id="IPR001434">
    <property type="entry name" value="OmcB-like_DUF11"/>
</dbReference>
<evidence type="ECO:0000256" key="2">
    <source>
        <dbReference type="ARBA" id="ARBA00022525"/>
    </source>
</evidence>
<evidence type="ECO:0000259" key="7">
    <source>
        <dbReference type="PROSITE" id="PS50847"/>
    </source>
</evidence>
<evidence type="ECO:0000256" key="6">
    <source>
        <dbReference type="SAM" id="Phobius"/>
    </source>
</evidence>
<dbReference type="Pfam" id="PF01345">
    <property type="entry name" value="DUF11"/>
    <property type="match status" value="10"/>
</dbReference>
<evidence type="ECO:0000313" key="8">
    <source>
        <dbReference type="EMBL" id="UOQ61901.1"/>
    </source>
</evidence>
<feature type="compositionally biased region" description="Polar residues" evidence="5">
    <location>
        <begin position="368"/>
        <end position="378"/>
    </location>
</feature>
<name>A0ABY4G025_9MICO</name>
<feature type="transmembrane region" description="Helical" evidence="6">
    <location>
        <begin position="2996"/>
        <end position="3016"/>
    </location>
</feature>
<dbReference type="PROSITE" id="PS50847">
    <property type="entry name" value="GRAM_POS_ANCHORING"/>
    <property type="match status" value="1"/>
</dbReference>
<keyword evidence="1" id="KW-0134">Cell wall</keyword>
<evidence type="ECO:0000256" key="1">
    <source>
        <dbReference type="ARBA" id="ARBA00022512"/>
    </source>
</evidence>
<keyword evidence="6" id="KW-1133">Transmembrane helix</keyword>
<dbReference type="InterPro" id="IPR047589">
    <property type="entry name" value="DUF11_rpt"/>
</dbReference>
<keyword evidence="9" id="KW-1185">Reference proteome</keyword>
<dbReference type="PANTHER" id="PTHR34819">
    <property type="entry name" value="LARGE CYSTEINE-RICH PERIPLASMIC PROTEIN OMCB"/>
    <property type="match status" value="1"/>
</dbReference>
<dbReference type="PANTHER" id="PTHR34819:SF3">
    <property type="entry name" value="CELL SURFACE PROTEIN"/>
    <property type="match status" value="1"/>
</dbReference>
<keyword evidence="4" id="KW-0572">Peptidoglycan-anchor</keyword>
<feature type="domain" description="Gram-positive cocci surface proteins LPxTG" evidence="7">
    <location>
        <begin position="2989"/>
        <end position="3024"/>
    </location>
</feature>
<gene>
    <name evidence="8" type="ORF">MUN76_08510</name>
</gene>
<reference evidence="8 9" key="1">
    <citation type="submission" date="2022-04" db="EMBL/GenBank/DDBJ databases">
        <title>Leucobacter sp. isolated from rhizosphere of onion.</title>
        <authorList>
            <person name="Won M."/>
            <person name="Lee C.-M."/>
            <person name="Woen H.-Y."/>
            <person name="Kwon S.-W."/>
        </authorList>
    </citation>
    <scope>NUCLEOTIDE SEQUENCE [LARGE SCALE GENOMIC DNA]</scope>
    <source>
        <strain evidence="8 9">H25R-14</strain>
    </source>
</reference>
<keyword evidence="3" id="KW-0732">Signal</keyword>
<keyword evidence="2" id="KW-0964">Secreted</keyword>
<feature type="region of interest" description="Disordered" evidence="5">
    <location>
        <begin position="167"/>
        <end position="196"/>
    </location>
</feature>
<organism evidence="8 9">
    <name type="scientific">Leucobacter rhizosphaerae</name>
    <dbReference type="NCBI Taxonomy" id="2932245"/>
    <lineage>
        <taxon>Bacteria</taxon>
        <taxon>Bacillati</taxon>
        <taxon>Actinomycetota</taxon>
        <taxon>Actinomycetes</taxon>
        <taxon>Micrococcales</taxon>
        <taxon>Microbacteriaceae</taxon>
        <taxon>Leucobacter</taxon>
    </lineage>
</organism>
<dbReference type="Proteomes" id="UP000831775">
    <property type="component" value="Chromosome"/>
</dbReference>
<evidence type="ECO:0000256" key="5">
    <source>
        <dbReference type="SAM" id="MobiDB-lite"/>
    </source>
</evidence>
<dbReference type="NCBIfam" id="TIGR01451">
    <property type="entry name" value="B_ant_repeat"/>
    <property type="match status" value="7"/>
</dbReference>
<evidence type="ECO:0000313" key="9">
    <source>
        <dbReference type="Proteomes" id="UP000831775"/>
    </source>
</evidence>
<sequence length="3024" mass="311124">MGIGAQTALANPFSPEVGISASGTGGKDFILAGEDATFEISISNSGGGKQFNLGLTALLPDAVDFVSAGSFGTPTAYPAGSVLPNVSRTSATTCVDAGLIPASALTPPGPSTKCAVPEGLQLWVWSNVDDLPDGATVTQPVTVRPDASVYPVGAEIGFDVTAYTSDDPTRLPTFDGSPSKARTSGHTSGGGKDADFAPIPVKALRVTKTEPSPEEKLLRGVHTSVTTYTIELENTGEGVTGDVIVTDYLPAGLEYLGVSGGDHSADEEYPGSGPIPGTWTPSGEMVETVQLSATEATALGLQGAGVYTKVTWTLPAPLTGGTPQELPATVGTPGTSSFTYEAAVPLFANELWADGTAPDPASGLQAANLDNNTGASTRHGSEDPANPATGQMMRNAVVATGTYAGEVQDGDESLRTTSDTDTEEIYAVDLRVLKSVATDDSGNAFATGKLATYSLDVSVSEYVDAREITLTDVMPNGLCPAFPAQPEAPSLTIRNGQVVQDLTDNPAQWSSLVAGGTACNYPSTEAGARSDGATVTAIEYDVNSGTFTSVFTVEPLAALDRVTIDYTAMQRPFYSGDKGSTSSGDRLTNRVEITGITSPIDAIAGDPELAERVGGDRYPKDESRATITSRFSELTKTVLGRGIELADAQDADWTTHAETPFSPGDLVWYRVEVPFAKGIDTRNPILDDYLPVGVDFEQVLYTYSGIPGFAEATEPAAWSGDASFPAEFIPDATLTPAGAPTHITWELGRELEDGNGDRFMPLDSQVTFFIQGRIATQSVSADDIDSPANQAKYQQVNVDGEISFLRREALIDLDWGSTLQKGIRTNPHPGGSTDAPFNAGGTNELVVQGDEVVYRLDVTAPQNTTSGYVVWDVLPEGVTAADVGTVTAALVDNGAESPLSGGADFSAVVYDPTDTLPGGLDLNDAYADRSVIVWNVSAEVPGSDADPAVVRGLTLGYTLTVPEGAGGAAARLTQRYDNTAGIISYEIPSAIGAGTTTVVPQREGGGQELTNRTVQAGEVGFDDADTYDDASIYLPNATMEKNLVSTEITPADDEFNSSVTTGSPASRPDDAIVQGEHATFEYSVTIPARTSVSGAKLADDGQFVGGGHTFDYEFVPGSATFSGPTADYDFDAEGFTLVEDASGSETPGTLVFPSSYTNTTADPQTFSVQITVWVQDRDAAHPAPVPNLAHNTALTNTARFEFSNPNTQTGEVSLSDDAQVRYLEPNLDIVKSADPSTDVTAEQEIEYSILVQNTGSRPQIHDNVVVDTVPAGLLIDTTQPSLDGATFDNATNLQNGLGGTITWTPDAFPELATIPTSATLTYVATIDPDTGGGQDYVNDVDVTGYTLPVSAEDPDPRRGVRTDASSATVTAVTAGLEKGVRISPSTGEYAETASAPIGATAQYEVEVTLYPNVTYYDVVIEDVLPAGAVLQNATISGPTVTPADAQINNPANWQRTNPSGTLQRWTYTGTNGDFPRSTEERTLTLRYDVLLSNTVPANVNALPNTATFEWANTAAGTSRESIDRSATVSVLNPALAITKKVDGQDSVNRNPDATLPYRLTVTNTGGTPAHNITVTDAVPTGVVVDPATISNGGTLAGAGANGGGTITWTLTGPLDHQSGTGTTKSIELTYSAEFADSSALTSSAAGLGATLTNTARVTRFESFPSGGRVYQPGTGGAPAVSDTAVARALFPIVTLAKSVSDDSLARVDESFGWRLTLVNTGQGSAQTVQIADVLPQNWSYDANSARISVGGAASVPLAEPVLGEEDGKTTLTWDLGSSAPSAPILPGTASGATPAQRTIVVTLTATPSAAATTDSGVGINVNPHVNTLRGSATDTTGATGNGSRASYVADPTTANAYLGSADLAIVKQGAEDPFEAGTSGVGWTIDVSNLGPDAAEGPITVTDTTGALPTGITVTGASGTGWTCDVPNRAADGVTTFACERINTSESLASGASFPTINVQVAVADDQAPAEVGNTASVASDRTFDPVLSNNEDDATIGTTTSADLALTKSSNTTTPTAGAAITWQLTPRNVGPSVSLSTDGSPITITDTVPAGVNGVTFTEASGTWTATPPEAGSWNAGDTITWTYSGASMPTGAAPAITLTGTIDAGWTGGDITNAALINPGETPDPDYVADPESDGYDSQNNLGTVTVTPGDAATHVLSKTRVVWDAETSTWVPAAEGSTVEWGDDVSYRLTVVNAGPANTRNVTVVDKAPAGLTYVSHVSEQGTWTHTSGGTDETGATDPAWDTFALDGAQQVGAAQARSFVVTYATDSTMDPDTDILNLAVAQADNAEPSIDDDNTGSTRVANLSVEKSHTGVATAGSSLDYTIVATNHGPSVSDGPIVLSDALPDGFSYVAGSAQVSVAGAASTQIEPTISGQTLSWTPVAVPDTLPVGATISITLTTAIAPDVAAQVGLVNTATVSAPNDPDPSDDTWTDPTEVVTQSDMVVAKSVEEGPWIAGTNVSYTVNVWNNGPSVADATITDTLPAGLTLVSASSDVWDCSTAVEGASSVECTYPQHPVNAQPDGAPTVITVVAALDAAVPSDTVLTNVVDEDWVDSRGPHSVDADAAITVSTIADLGLTKTAIDETGAEVTTAVAGEQARYRIDAHNYGPSNAVGPIVVTDVLPAGVSFVGLAAETSANWSAEVNPENPQEVVFTLQPTTSGLANASDAPAIVFDVLLDAALPITDGVEVTPLVNTATVVSGTPEPAEEEHSNTDTAELSVGHVADLSVAKRHSADAVRIGDPLDFTLTVTNGGPSVSSGARVVDTVPEGLFVTSEPGDLGNGWVIESVTPENGAATVTAVYTGTIEVAATTPDLVISTTVMTDAYPGVTNVAVVSPLDEREIDPNPENDRAEDPVVVPPLVTLVTEKRAVGTFQVGKTGTFTISVSNLGPTEDPGPITVTDVLPNGMSFRSSPDAGVSVRDQTVTWTLEEGLQVGETVELTLEVNIGQAAYPTATNTVSVDSQAEKTPDSVLSDAVTVPVAAADPLAVTGNDLGAFAALAALLLLLGGAGVLLSRRRKTAA</sequence>
<proteinExistence type="predicted"/>
<keyword evidence="6" id="KW-0812">Transmembrane</keyword>
<keyword evidence="6" id="KW-0472">Membrane</keyword>
<evidence type="ECO:0000256" key="3">
    <source>
        <dbReference type="ARBA" id="ARBA00022729"/>
    </source>
</evidence>